<reference evidence="1 2" key="1">
    <citation type="submission" date="2009-01" db="EMBL/GenBank/DDBJ databases">
        <authorList>
            <person name="Fulton L."/>
            <person name="Clifton S."/>
            <person name="Fulton B."/>
            <person name="Xu J."/>
            <person name="Minx P."/>
            <person name="Pepin K.H."/>
            <person name="Johnson M."/>
            <person name="Bhonagiri V."/>
            <person name="Nash W.E."/>
            <person name="Mardis E.R."/>
            <person name="Wilson R.K."/>
        </authorList>
    </citation>
    <scope>NUCLEOTIDE SEQUENCE [LARGE SCALE GENOMIC DNA]</scope>
    <source>
        <strain evidence="1 2">DSM 3353</strain>
    </source>
</reference>
<reference evidence="1 2" key="2">
    <citation type="submission" date="2009-02" db="EMBL/GenBank/DDBJ databases">
        <title>Draft genome sequence of Eubacterium hallii (DSM 3353).</title>
        <authorList>
            <person name="Sudarsanam P."/>
            <person name="Ley R."/>
            <person name="Guruge J."/>
            <person name="Turnbaugh P.J."/>
            <person name="Mahowald M."/>
            <person name="Liep D."/>
            <person name="Gordon J."/>
        </authorList>
    </citation>
    <scope>NUCLEOTIDE SEQUENCE [LARGE SCALE GENOMIC DNA]</scope>
    <source>
        <strain evidence="1 2">DSM 3353</strain>
    </source>
</reference>
<dbReference type="GeneID" id="75048313"/>
<sequence length="58" mass="6502">MAEKFQKKKLNRDDHKKMDNAAKHVRRVILGALTTCVIVAKKNGPKIMSAAKNIITKV</sequence>
<dbReference type="RefSeq" id="WP_005344760.1">
    <property type="nucleotide sequence ID" value="NZ_ACEP01000037.1"/>
</dbReference>
<dbReference type="EMBL" id="ACEP01000037">
    <property type="protein sequence ID" value="EEG37446.1"/>
    <property type="molecule type" value="Genomic_DNA"/>
</dbReference>
<evidence type="ECO:0000313" key="2">
    <source>
        <dbReference type="Proteomes" id="UP000003174"/>
    </source>
</evidence>
<proteinExistence type="predicted"/>
<comment type="caution">
    <text evidence="1">The sequence shown here is derived from an EMBL/GenBank/DDBJ whole genome shotgun (WGS) entry which is preliminary data.</text>
</comment>
<accession>C0ETG3</accession>
<gene>
    <name evidence="1" type="ORF">EUBHAL_00694</name>
</gene>
<organism evidence="1 2">
    <name type="scientific">Anaerobutyricum hallii DSM 3353</name>
    <dbReference type="NCBI Taxonomy" id="411469"/>
    <lineage>
        <taxon>Bacteria</taxon>
        <taxon>Bacillati</taxon>
        <taxon>Bacillota</taxon>
        <taxon>Clostridia</taxon>
        <taxon>Lachnospirales</taxon>
        <taxon>Lachnospiraceae</taxon>
        <taxon>Anaerobutyricum</taxon>
    </lineage>
</organism>
<evidence type="ECO:0000313" key="1">
    <source>
        <dbReference type="EMBL" id="EEG37446.1"/>
    </source>
</evidence>
<protein>
    <submittedName>
        <fullName evidence="1">Uncharacterized protein</fullName>
    </submittedName>
</protein>
<dbReference type="AlphaFoldDB" id="C0ETG3"/>
<name>C0ETG3_9FIRM</name>
<dbReference type="Proteomes" id="UP000003174">
    <property type="component" value="Unassembled WGS sequence"/>
</dbReference>